<keyword evidence="5" id="KW-0862">Zinc</keyword>
<dbReference type="AlphaFoldDB" id="A0A7W6H4K7"/>
<gene>
    <name evidence="7" type="ORF">GGR04_002274</name>
</gene>
<accession>A0A7W6H4K7</accession>
<organism evidence="7 8">
    <name type="scientific">Aureimonas pseudogalii</name>
    <dbReference type="NCBI Taxonomy" id="1744844"/>
    <lineage>
        <taxon>Bacteria</taxon>
        <taxon>Pseudomonadati</taxon>
        <taxon>Pseudomonadota</taxon>
        <taxon>Alphaproteobacteria</taxon>
        <taxon>Hyphomicrobiales</taxon>
        <taxon>Aurantimonadaceae</taxon>
        <taxon>Aureimonas</taxon>
    </lineage>
</organism>
<dbReference type="EC" id="3.5.4.4" evidence="7"/>
<dbReference type="NCBIfam" id="TIGR01430">
    <property type="entry name" value="aden_deam"/>
    <property type="match status" value="1"/>
</dbReference>
<feature type="domain" description="Adenosine deaminase" evidence="6">
    <location>
        <begin position="19"/>
        <end position="334"/>
    </location>
</feature>
<comment type="similarity">
    <text evidence="2">Belongs to the metallo-dependent hydrolases superfamily. Adenosine and AMP deaminases family.</text>
</comment>
<dbReference type="SUPFAM" id="SSF51556">
    <property type="entry name" value="Metallo-dependent hydrolases"/>
    <property type="match status" value="1"/>
</dbReference>
<evidence type="ECO:0000313" key="8">
    <source>
        <dbReference type="Proteomes" id="UP000542776"/>
    </source>
</evidence>
<evidence type="ECO:0000256" key="4">
    <source>
        <dbReference type="ARBA" id="ARBA00022801"/>
    </source>
</evidence>
<dbReference type="Pfam" id="PF00962">
    <property type="entry name" value="A_deaminase"/>
    <property type="match status" value="1"/>
</dbReference>
<dbReference type="GO" id="GO:0019239">
    <property type="term" value="F:deaminase activity"/>
    <property type="evidence" value="ECO:0007669"/>
    <property type="project" value="InterPro"/>
</dbReference>
<proteinExistence type="inferred from homology"/>
<evidence type="ECO:0000259" key="6">
    <source>
        <dbReference type="Pfam" id="PF00962"/>
    </source>
</evidence>
<dbReference type="Proteomes" id="UP000542776">
    <property type="component" value="Unassembled WGS sequence"/>
</dbReference>
<dbReference type="InterPro" id="IPR001365">
    <property type="entry name" value="A_deaminase_dom"/>
</dbReference>
<dbReference type="RefSeq" id="WP_183199973.1">
    <property type="nucleotide sequence ID" value="NZ_JACIEK010000005.1"/>
</dbReference>
<keyword evidence="3" id="KW-0479">Metal-binding</keyword>
<evidence type="ECO:0000256" key="2">
    <source>
        <dbReference type="ARBA" id="ARBA00006676"/>
    </source>
</evidence>
<reference evidence="7 8" key="1">
    <citation type="submission" date="2020-08" db="EMBL/GenBank/DDBJ databases">
        <title>Genomic Encyclopedia of Type Strains, Phase IV (KMG-IV): sequencing the most valuable type-strain genomes for metagenomic binning, comparative biology and taxonomic classification.</title>
        <authorList>
            <person name="Goeker M."/>
        </authorList>
    </citation>
    <scope>NUCLEOTIDE SEQUENCE [LARGE SCALE GENOMIC DNA]</scope>
    <source>
        <strain evidence="7 8">DSM 102238</strain>
    </source>
</reference>
<evidence type="ECO:0000313" key="7">
    <source>
        <dbReference type="EMBL" id="MBB3998433.1"/>
    </source>
</evidence>
<name>A0A7W6H4K7_9HYPH</name>
<dbReference type="GO" id="GO:0016814">
    <property type="term" value="F:hydrolase activity, acting on carbon-nitrogen (but not peptide) bonds, in cyclic amidines"/>
    <property type="evidence" value="ECO:0007669"/>
    <property type="project" value="UniProtKB-ARBA"/>
</dbReference>
<comment type="cofactor">
    <cofactor evidence="1">
        <name>Zn(2+)</name>
        <dbReference type="ChEBI" id="CHEBI:29105"/>
    </cofactor>
</comment>
<keyword evidence="4 7" id="KW-0378">Hydrolase</keyword>
<dbReference type="InterPro" id="IPR032466">
    <property type="entry name" value="Metal_Hydrolase"/>
</dbReference>
<dbReference type="PANTHER" id="PTHR43114:SF6">
    <property type="entry name" value="ADENINE DEAMINASE"/>
    <property type="match status" value="1"/>
</dbReference>
<dbReference type="InterPro" id="IPR006330">
    <property type="entry name" value="Ado/ade_deaminase"/>
</dbReference>
<sequence length="348" mass="37411">MTLAERLAAAARERQVTVPLAELHVHLEGTASPALAREQARRLGVAIDDLVDGDRYRWQGFGGFLEAYDRVAALFRTPDDFRRLASNYLRDIAARGAVYAELFVSPDHARASGLDPDDYLEAVARGATDAEREAGIVGRLVVVGVRHLGPDAAEAAARLAAMSRHRGVTGFGLAGDERSGHPADFARAFAIAGEAALGLTAHAGEFAGPQAISETLDRLKVTRLGHGVRAVEDAALLDRLRRERIVLEVYPHSNLALGVYPDADAYPLRRLREAGLRLTVSSDDPPFFGTNLAREYAFAESQSFGPAERLALTRTALEAAFVEEGVRRQLLETLTLTAISLGAPGASL</sequence>
<dbReference type="GO" id="GO:0046872">
    <property type="term" value="F:metal ion binding"/>
    <property type="evidence" value="ECO:0007669"/>
    <property type="project" value="UniProtKB-KW"/>
</dbReference>
<keyword evidence="8" id="KW-1185">Reference proteome</keyword>
<dbReference type="Gene3D" id="3.20.20.140">
    <property type="entry name" value="Metal-dependent hydrolases"/>
    <property type="match status" value="1"/>
</dbReference>
<evidence type="ECO:0000256" key="3">
    <source>
        <dbReference type="ARBA" id="ARBA00022723"/>
    </source>
</evidence>
<evidence type="ECO:0000256" key="5">
    <source>
        <dbReference type="ARBA" id="ARBA00022833"/>
    </source>
</evidence>
<evidence type="ECO:0000256" key="1">
    <source>
        <dbReference type="ARBA" id="ARBA00001947"/>
    </source>
</evidence>
<dbReference type="EMBL" id="JACIEK010000005">
    <property type="protein sequence ID" value="MBB3998433.1"/>
    <property type="molecule type" value="Genomic_DNA"/>
</dbReference>
<dbReference type="PANTHER" id="PTHR43114">
    <property type="entry name" value="ADENINE DEAMINASE"/>
    <property type="match status" value="1"/>
</dbReference>
<comment type="caution">
    <text evidence="7">The sequence shown here is derived from an EMBL/GenBank/DDBJ whole genome shotgun (WGS) entry which is preliminary data.</text>
</comment>
<protein>
    <submittedName>
        <fullName evidence="7">Adenosine deaminase</fullName>
        <ecNumber evidence="7">3.5.4.4</ecNumber>
    </submittedName>
</protein>